<proteinExistence type="predicted"/>
<evidence type="ECO:0000259" key="2">
    <source>
        <dbReference type="Pfam" id="PF05193"/>
    </source>
</evidence>
<keyword evidence="3" id="KW-0378">Hydrolase</keyword>
<sequence>MVIKKKCVMKLFVIISALLISNAYASPEIQHWQTSNGAKVYFVPSNDIPMVDVRLVFDAGSARDNEEKSLANDGLAGTAVMTNGLLSEGAAGDDAQLLAEKFEAVGAVFGSGALKDMAWLNLRSLRDDQYLQPALKNLKNILTKPDFPETAFKRELERLKIAVKSSKQSPGAIASLRFFAELYGEHPYALPSEGTEESLKKLKLKHLKAFYKKYYVAKNAVLSIVGQLSKAEAEKIAENLLAKLPSGQHAAALPEVKPLAQAKTIHIDFPSRQSTVLMGQVGMARGDKDYYALYLANHAFGGSGFGSRLMEEVREKRGLAYSTYSYFSLMRAAGPFQIGLKTRNDQLDEAMKIIHSELKKYIKNGPDVDEIQDSLKNITGGFPLRIDSNKKIAEYLSLIGFYDLPLDYLNTFVDKINQQDKAKIDDALKRRIHANKMLTVIVGAKAADAKTAGAKTAMSSSHDQ</sequence>
<accession>A0A3B0XP71</accession>
<organism evidence="3">
    <name type="scientific">hydrothermal vent metagenome</name>
    <dbReference type="NCBI Taxonomy" id="652676"/>
    <lineage>
        <taxon>unclassified sequences</taxon>
        <taxon>metagenomes</taxon>
        <taxon>ecological metagenomes</taxon>
    </lineage>
</organism>
<evidence type="ECO:0000313" key="3">
    <source>
        <dbReference type="EMBL" id="VAW69351.1"/>
    </source>
</evidence>
<keyword evidence="3" id="KW-0645">Protease</keyword>
<dbReference type="Gene3D" id="3.30.830.10">
    <property type="entry name" value="Metalloenzyme, LuxS/M16 peptidase-like"/>
    <property type="match status" value="2"/>
</dbReference>
<dbReference type="Pfam" id="PF00675">
    <property type="entry name" value="Peptidase_M16"/>
    <property type="match status" value="1"/>
</dbReference>
<dbReference type="EMBL" id="UOFI01000151">
    <property type="protein sequence ID" value="VAW69351.1"/>
    <property type="molecule type" value="Genomic_DNA"/>
</dbReference>
<feature type="domain" description="Peptidase M16 C-terminal" evidence="2">
    <location>
        <begin position="202"/>
        <end position="374"/>
    </location>
</feature>
<dbReference type="InterPro" id="IPR007863">
    <property type="entry name" value="Peptidase_M16_C"/>
</dbReference>
<dbReference type="PANTHER" id="PTHR11851:SF224">
    <property type="entry name" value="PROCESSING PROTEASE"/>
    <property type="match status" value="1"/>
</dbReference>
<dbReference type="GO" id="GO:0046872">
    <property type="term" value="F:metal ion binding"/>
    <property type="evidence" value="ECO:0007669"/>
    <property type="project" value="InterPro"/>
</dbReference>
<dbReference type="SUPFAM" id="SSF63411">
    <property type="entry name" value="LuxS/MPP-like metallohydrolase"/>
    <property type="match status" value="2"/>
</dbReference>
<dbReference type="AlphaFoldDB" id="A0A3B0XP71"/>
<dbReference type="InterPro" id="IPR050361">
    <property type="entry name" value="MPP/UQCRC_Complex"/>
</dbReference>
<gene>
    <name evidence="3" type="ORF">MNBD_GAMMA09-1671</name>
</gene>
<dbReference type="InterPro" id="IPR011249">
    <property type="entry name" value="Metalloenz_LuxS/M16"/>
</dbReference>
<protein>
    <submittedName>
        <fullName evidence="3">FIG015287: Zinc protease</fullName>
    </submittedName>
</protein>
<evidence type="ECO:0000259" key="1">
    <source>
        <dbReference type="Pfam" id="PF00675"/>
    </source>
</evidence>
<name>A0A3B0XP71_9ZZZZ</name>
<dbReference type="InterPro" id="IPR011765">
    <property type="entry name" value="Pept_M16_N"/>
</dbReference>
<dbReference type="GO" id="GO:0008233">
    <property type="term" value="F:peptidase activity"/>
    <property type="evidence" value="ECO:0007669"/>
    <property type="project" value="UniProtKB-KW"/>
</dbReference>
<dbReference type="Pfam" id="PF05193">
    <property type="entry name" value="Peptidase_M16_C"/>
    <property type="match status" value="1"/>
</dbReference>
<dbReference type="PANTHER" id="PTHR11851">
    <property type="entry name" value="METALLOPROTEASE"/>
    <property type="match status" value="1"/>
</dbReference>
<reference evidence="3" key="1">
    <citation type="submission" date="2018-06" db="EMBL/GenBank/DDBJ databases">
        <authorList>
            <person name="Zhirakovskaya E."/>
        </authorList>
    </citation>
    <scope>NUCLEOTIDE SEQUENCE</scope>
</reference>
<dbReference type="GO" id="GO:0006508">
    <property type="term" value="P:proteolysis"/>
    <property type="evidence" value="ECO:0007669"/>
    <property type="project" value="UniProtKB-KW"/>
</dbReference>
<feature type="domain" description="Peptidase M16 N-terminal" evidence="1">
    <location>
        <begin position="48"/>
        <end position="193"/>
    </location>
</feature>